<reference evidence="1 2" key="1">
    <citation type="submission" date="2016-02" db="EMBL/GenBank/DDBJ databases">
        <authorList>
            <person name="Wen L."/>
            <person name="He K."/>
            <person name="Yang H."/>
        </authorList>
    </citation>
    <scope>NUCLEOTIDE SEQUENCE [LARGE SCALE GENOMIC DNA]</scope>
    <source>
        <strain evidence="1">ShG14-8</strain>
    </source>
</reference>
<proteinExistence type="predicted"/>
<name>A0A139BTB1_9PROT</name>
<dbReference type="AlphaFoldDB" id="A0A139BTB1"/>
<dbReference type="EMBL" id="LSLI01000041">
    <property type="protein sequence ID" value="KXS32123.1"/>
    <property type="molecule type" value="Genomic_DNA"/>
</dbReference>
<organism evidence="1 2">
    <name type="scientific">Candidatus Gallionella acididurans</name>
    <dbReference type="NCBI Taxonomy" id="1796491"/>
    <lineage>
        <taxon>Bacteria</taxon>
        <taxon>Pseudomonadati</taxon>
        <taxon>Pseudomonadota</taxon>
        <taxon>Betaproteobacteria</taxon>
        <taxon>Nitrosomonadales</taxon>
        <taxon>Gallionellaceae</taxon>
        <taxon>Gallionella</taxon>
    </lineage>
</organism>
<dbReference type="Proteomes" id="UP000070578">
    <property type="component" value="Unassembled WGS sequence"/>
</dbReference>
<comment type="caution">
    <text evidence="1">The sequence shown here is derived from an EMBL/GenBank/DDBJ whole genome shotgun (WGS) entry which is preliminary data.</text>
</comment>
<accession>A0A139BTB1</accession>
<reference evidence="1 2" key="2">
    <citation type="submission" date="2016-03" db="EMBL/GenBank/DDBJ databases">
        <title>New uncultured bacterium of the family Gallionellaceae from acid mine drainage: description and reconstruction of genome based on metagenomic analysis of microbial community.</title>
        <authorList>
            <person name="Kadnikov V."/>
            <person name="Ivasenko D."/>
            <person name="Beletsky A."/>
            <person name="Mardanov A."/>
            <person name="Danilova E."/>
            <person name="Pimenov N."/>
            <person name="Karnachuk O."/>
            <person name="Ravin N."/>
        </authorList>
    </citation>
    <scope>NUCLEOTIDE SEQUENCE [LARGE SCALE GENOMIC DNA]</scope>
    <source>
        <strain evidence="1">ShG14-8</strain>
    </source>
</reference>
<gene>
    <name evidence="1" type="ORF">AWT59_1751</name>
</gene>
<protein>
    <submittedName>
        <fullName evidence="1">Uncharacterized protein</fullName>
    </submittedName>
</protein>
<sequence length="99" mass="11190">MALVYSGLKNDENGGMTHFGQMVKDGWVFGLIPDTEDCTGWDSGQMQNLYDKICAEWEKYANLPSLLPEELKNRHAKIYQDAIKHAKANGWDPELGDDD</sequence>
<evidence type="ECO:0000313" key="1">
    <source>
        <dbReference type="EMBL" id="KXS32123.1"/>
    </source>
</evidence>
<evidence type="ECO:0000313" key="2">
    <source>
        <dbReference type="Proteomes" id="UP000070578"/>
    </source>
</evidence>